<proteinExistence type="predicted"/>
<dbReference type="WBParaSite" id="JU765_v2.g17686.t1">
    <property type="protein sequence ID" value="JU765_v2.g17686.t1"/>
    <property type="gene ID" value="JU765_v2.g17686"/>
</dbReference>
<evidence type="ECO:0000313" key="1">
    <source>
        <dbReference type="Proteomes" id="UP000887576"/>
    </source>
</evidence>
<organism evidence="1 2">
    <name type="scientific">Panagrolaimus sp. JU765</name>
    <dbReference type="NCBI Taxonomy" id="591449"/>
    <lineage>
        <taxon>Eukaryota</taxon>
        <taxon>Metazoa</taxon>
        <taxon>Ecdysozoa</taxon>
        <taxon>Nematoda</taxon>
        <taxon>Chromadorea</taxon>
        <taxon>Rhabditida</taxon>
        <taxon>Tylenchina</taxon>
        <taxon>Panagrolaimomorpha</taxon>
        <taxon>Panagrolaimoidea</taxon>
        <taxon>Panagrolaimidae</taxon>
        <taxon>Panagrolaimus</taxon>
    </lineage>
</organism>
<accession>A0AC34QMV5</accession>
<name>A0AC34QMV5_9BILA</name>
<reference evidence="2" key="1">
    <citation type="submission" date="2022-11" db="UniProtKB">
        <authorList>
            <consortium name="WormBaseParasite"/>
        </authorList>
    </citation>
    <scope>IDENTIFICATION</scope>
</reference>
<evidence type="ECO:0000313" key="2">
    <source>
        <dbReference type="WBParaSite" id="JU765_v2.g17686.t1"/>
    </source>
</evidence>
<dbReference type="Proteomes" id="UP000887576">
    <property type="component" value="Unplaced"/>
</dbReference>
<protein>
    <submittedName>
        <fullName evidence="2">Uncharacterized protein</fullName>
    </submittedName>
</protein>
<sequence>MQRIISKREKKRERKYWSRIKKFHYMSAETPNEQLPDALPIKYFNEMALELEIPLKYKDYKGVKIQFVSSFVIDEDVHQAYVSDGKNTCLMKMRRNLMSVEGIDFGDCFILDSFRCGFHHRHSWDGGHPFVVVVQLPMIPLPPHSVTFSMPIFYLPYLIWECVHLESELEFNCPDCVQTKKKGSSALIQMLEV</sequence>